<evidence type="ECO:0000313" key="2">
    <source>
        <dbReference type="Proteomes" id="UP000772434"/>
    </source>
</evidence>
<dbReference type="EMBL" id="JADNRY010000086">
    <property type="protein sequence ID" value="KAF9066512.1"/>
    <property type="molecule type" value="Genomic_DNA"/>
</dbReference>
<comment type="caution">
    <text evidence="1">The sequence shown here is derived from an EMBL/GenBank/DDBJ whole genome shotgun (WGS) entry which is preliminary data.</text>
</comment>
<name>A0A9P5U5A3_9AGAR</name>
<dbReference type="OrthoDB" id="3001418at2759"/>
<evidence type="ECO:0000313" key="1">
    <source>
        <dbReference type="EMBL" id="KAF9066512.1"/>
    </source>
</evidence>
<sequence length="326" mass="36665">MQRNFVHPPSTLSIDTFSSENPTVSSASTFGGLGSLSGKALLNFGKLTLKGIEQIIIFRRLSTIAAHFPHHAGAKLPGLTEMYADLLELSRPELYPESIRVRALQVLVAQIASRSSEKLVEVLSNWPAVEVRLIIYDITSRINPLRQIHIQDPVVFEYQKHLSKEEIDYSHSLAPFIDFLSALASSCSQEFPVILSAGVQDLLLHLYVSDFRDPITSMVTKTSFIRKASLAAACNRLLLEACSNPSSYEQLQHHPIHGLWSLRPMLLLGRMEINRSSQRREMWRTLGLGEIQWRISSAFNLLMDWEQSFTGTSLFDLLIDLVEFSG</sequence>
<accession>A0A9P5U5A3</accession>
<protein>
    <submittedName>
        <fullName evidence="1">Uncharacterized protein</fullName>
    </submittedName>
</protein>
<proteinExistence type="predicted"/>
<dbReference type="AlphaFoldDB" id="A0A9P5U5A3"/>
<organism evidence="1 2">
    <name type="scientific">Rhodocollybia butyracea</name>
    <dbReference type="NCBI Taxonomy" id="206335"/>
    <lineage>
        <taxon>Eukaryota</taxon>
        <taxon>Fungi</taxon>
        <taxon>Dikarya</taxon>
        <taxon>Basidiomycota</taxon>
        <taxon>Agaricomycotina</taxon>
        <taxon>Agaricomycetes</taxon>
        <taxon>Agaricomycetidae</taxon>
        <taxon>Agaricales</taxon>
        <taxon>Marasmiineae</taxon>
        <taxon>Omphalotaceae</taxon>
        <taxon>Rhodocollybia</taxon>
    </lineage>
</organism>
<reference evidence="1" key="1">
    <citation type="submission" date="2020-11" db="EMBL/GenBank/DDBJ databases">
        <authorList>
            <consortium name="DOE Joint Genome Institute"/>
            <person name="Ahrendt S."/>
            <person name="Riley R."/>
            <person name="Andreopoulos W."/>
            <person name="Labutti K."/>
            <person name="Pangilinan J."/>
            <person name="Ruiz-Duenas F.J."/>
            <person name="Barrasa J.M."/>
            <person name="Sanchez-Garcia M."/>
            <person name="Camarero S."/>
            <person name="Miyauchi S."/>
            <person name="Serrano A."/>
            <person name="Linde D."/>
            <person name="Babiker R."/>
            <person name="Drula E."/>
            <person name="Ayuso-Fernandez I."/>
            <person name="Pacheco R."/>
            <person name="Padilla G."/>
            <person name="Ferreira P."/>
            <person name="Barriuso J."/>
            <person name="Kellner H."/>
            <person name="Castanera R."/>
            <person name="Alfaro M."/>
            <person name="Ramirez L."/>
            <person name="Pisabarro A.G."/>
            <person name="Kuo A."/>
            <person name="Tritt A."/>
            <person name="Lipzen A."/>
            <person name="He G."/>
            <person name="Yan M."/>
            <person name="Ng V."/>
            <person name="Cullen D."/>
            <person name="Martin F."/>
            <person name="Rosso M.-N."/>
            <person name="Henrissat B."/>
            <person name="Hibbett D."/>
            <person name="Martinez A.T."/>
            <person name="Grigoriev I.V."/>
        </authorList>
    </citation>
    <scope>NUCLEOTIDE SEQUENCE</scope>
    <source>
        <strain evidence="1">AH 40177</strain>
    </source>
</reference>
<keyword evidence="2" id="KW-1185">Reference proteome</keyword>
<gene>
    <name evidence="1" type="ORF">BDP27DRAFT_1423761</name>
</gene>
<dbReference type="Proteomes" id="UP000772434">
    <property type="component" value="Unassembled WGS sequence"/>
</dbReference>